<organism evidence="1 2">
    <name type="scientific">Candidatus Magnetoglobus multicellularis str. Araruama</name>
    <dbReference type="NCBI Taxonomy" id="890399"/>
    <lineage>
        <taxon>Bacteria</taxon>
        <taxon>Pseudomonadati</taxon>
        <taxon>Thermodesulfobacteriota</taxon>
        <taxon>Desulfobacteria</taxon>
        <taxon>Desulfobacterales</taxon>
        <taxon>Desulfobacteraceae</taxon>
        <taxon>Candidatus Magnetoglobus</taxon>
    </lineage>
</organism>
<evidence type="ECO:0000313" key="1">
    <source>
        <dbReference type="EMBL" id="ETR64957.1"/>
    </source>
</evidence>
<dbReference type="Proteomes" id="UP000189670">
    <property type="component" value="Unassembled WGS sequence"/>
</dbReference>
<gene>
    <name evidence="1" type="ORF">OMM_15053</name>
</gene>
<sequence length="225" mass="24264">PLANSPLWVVNKPGTKILSINNGIKRLYLWIKDSQNKISEQAAVATINYDTVAPSISSIKMYNAPDIQAGTHTITINLTEEIDYLPYGVTPSVWLALQGSSAELLDLRRITDAVFTASLTVDGATPEGEAVFSCAITDNAKNTGSVISSGGTIYIDRTEPSISAFNVSDKTSTSEEYSDEREIALAISGAADISVWYVTENASYVPTAEASVWEESKPVTYNLED</sequence>
<proteinExistence type="predicted"/>
<name>A0A1V1NQV4_9BACT</name>
<feature type="non-terminal residue" evidence="1">
    <location>
        <position position="225"/>
    </location>
</feature>
<comment type="caution">
    <text evidence="1">The sequence shown here is derived from an EMBL/GenBank/DDBJ whole genome shotgun (WGS) entry which is preliminary data.</text>
</comment>
<accession>A0A1V1NQV4</accession>
<dbReference type="EMBL" id="ATBP01003389">
    <property type="protein sequence ID" value="ETR64957.1"/>
    <property type="molecule type" value="Genomic_DNA"/>
</dbReference>
<dbReference type="AlphaFoldDB" id="A0A1V1NQV4"/>
<evidence type="ECO:0000313" key="2">
    <source>
        <dbReference type="Proteomes" id="UP000189670"/>
    </source>
</evidence>
<feature type="non-terminal residue" evidence="1">
    <location>
        <position position="1"/>
    </location>
</feature>
<reference evidence="2" key="1">
    <citation type="submission" date="2012-11" db="EMBL/GenBank/DDBJ databases">
        <authorList>
            <person name="Lucero-Rivera Y.E."/>
            <person name="Tovar-Ramirez D."/>
        </authorList>
    </citation>
    <scope>NUCLEOTIDE SEQUENCE [LARGE SCALE GENOMIC DNA]</scope>
    <source>
        <strain evidence="2">Araruama</strain>
    </source>
</reference>
<protein>
    <submittedName>
        <fullName evidence="1">Uncharacterized protein</fullName>
    </submittedName>
</protein>